<dbReference type="InterPro" id="IPR003718">
    <property type="entry name" value="OsmC/Ohr_fam"/>
</dbReference>
<dbReference type="KEGG" id="naq:D0T90_05705"/>
<accession>A0A5P3MTR4</accession>
<dbReference type="Gene3D" id="3.30.300.20">
    <property type="match status" value="1"/>
</dbReference>
<sequence>MKNTKVQYQGTLRNQTIHLSNGQTLLTDAGKSVGGLGENISPADLLASTLASCAMTIMAIRAEQLGADFSGCYAETEKDADMQNFRVTRIGIDFHLKAAFSAEVRQAVESASRDLCIVGRSLNTDLVQDFRFIYE</sequence>
<proteinExistence type="predicted"/>
<name>A0A5P3MTR4_NEIAN</name>
<dbReference type="InterPro" id="IPR015946">
    <property type="entry name" value="KH_dom-like_a/b"/>
</dbReference>
<dbReference type="OrthoDB" id="290036at2"/>
<dbReference type="InterPro" id="IPR036102">
    <property type="entry name" value="OsmC/Ohrsf"/>
</dbReference>
<evidence type="ECO:0000313" key="2">
    <source>
        <dbReference type="Proteomes" id="UP000325536"/>
    </source>
</evidence>
<evidence type="ECO:0000313" key="1">
    <source>
        <dbReference type="EMBL" id="QEY24049.1"/>
    </source>
</evidence>
<organism evidence="1 2">
    <name type="scientific">Neisseria animalis</name>
    <dbReference type="NCBI Taxonomy" id="492"/>
    <lineage>
        <taxon>Bacteria</taxon>
        <taxon>Pseudomonadati</taxon>
        <taxon>Pseudomonadota</taxon>
        <taxon>Betaproteobacteria</taxon>
        <taxon>Neisseriales</taxon>
        <taxon>Neisseriaceae</taxon>
        <taxon>Neisseria</taxon>
    </lineage>
</organism>
<reference evidence="1 2" key="1">
    <citation type="submission" date="2018-08" db="EMBL/GenBank/DDBJ databases">
        <title>Neisseria animalis ATCC 49930 complete genome.</title>
        <authorList>
            <person name="Veseli I.A."/>
            <person name="Mascarenhas dos Santos A.C."/>
            <person name="Buttler R."/>
            <person name="Pombert J.-F."/>
        </authorList>
    </citation>
    <scope>NUCLEOTIDE SEQUENCE [LARGE SCALE GENOMIC DNA]</scope>
    <source>
        <strain evidence="1 2">ATCC 49930</strain>
    </source>
</reference>
<dbReference type="Pfam" id="PF02566">
    <property type="entry name" value="OsmC"/>
    <property type="match status" value="1"/>
</dbReference>
<keyword evidence="2" id="KW-1185">Reference proteome</keyword>
<protein>
    <submittedName>
        <fullName evidence="1">OsmC family peroxiredoxin</fullName>
    </submittedName>
</protein>
<dbReference type="AlphaFoldDB" id="A0A5P3MTR4"/>
<dbReference type="Proteomes" id="UP000325536">
    <property type="component" value="Chromosome"/>
</dbReference>
<dbReference type="EMBL" id="CP031699">
    <property type="protein sequence ID" value="QEY24049.1"/>
    <property type="molecule type" value="Genomic_DNA"/>
</dbReference>
<gene>
    <name evidence="1" type="ORF">D0T90_05705</name>
</gene>
<dbReference type="RefSeq" id="WP_123795232.1">
    <property type="nucleotide sequence ID" value="NZ_CP031699.1"/>
</dbReference>
<dbReference type="SUPFAM" id="SSF82784">
    <property type="entry name" value="OsmC-like"/>
    <property type="match status" value="1"/>
</dbReference>